<comment type="caution">
    <text evidence="11">The sequence shown here is derived from an EMBL/GenBank/DDBJ whole genome shotgun (WGS) entry which is preliminary data.</text>
</comment>
<dbReference type="HAMAP" id="MF_00967">
    <property type="entry name" value="DEAD_helicase_SrmB"/>
    <property type="match status" value="1"/>
</dbReference>
<feature type="domain" description="Helicase ATP-binding" evidence="8">
    <location>
        <begin position="32"/>
        <end position="206"/>
    </location>
</feature>
<feature type="short sequence motif" description="Q motif" evidence="6">
    <location>
        <begin position="1"/>
        <end position="29"/>
    </location>
</feature>
<dbReference type="Gene3D" id="3.40.50.300">
    <property type="entry name" value="P-loop containing nucleotide triphosphate hydrolases"/>
    <property type="match status" value="2"/>
</dbReference>
<dbReference type="EMBL" id="RJUL01000001">
    <property type="protein sequence ID" value="ROQ30380.1"/>
    <property type="molecule type" value="Genomic_DNA"/>
</dbReference>
<evidence type="ECO:0000313" key="12">
    <source>
        <dbReference type="Proteomes" id="UP000268033"/>
    </source>
</evidence>
<dbReference type="Proteomes" id="UP000268033">
    <property type="component" value="Unassembled WGS sequence"/>
</dbReference>
<evidence type="ECO:0000256" key="3">
    <source>
        <dbReference type="ARBA" id="ARBA00022806"/>
    </source>
</evidence>
<dbReference type="Pfam" id="PF00271">
    <property type="entry name" value="Helicase_C"/>
    <property type="match status" value="1"/>
</dbReference>
<organism evidence="11 12">
    <name type="scientific">Gallaecimonas pentaromativorans</name>
    <dbReference type="NCBI Taxonomy" id="584787"/>
    <lineage>
        <taxon>Bacteria</taxon>
        <taxon>Pseudomonadati</taxon>
        <taxon>Pseudomonadota</taxon>
        <taxon>Gammaproteobacteria</taxon>
        <taxon>Enterobacterales</taxon>
        <taxon>Gallaecimonadaceae</taxon>
        <taxon>Gallaecimonas</taxon>
    </lineage>
</organism>
<dbReference type="CDD" id="cd18787">
    <property type="entry name" value="SF2_C_DEAD"/>
    <property type="match status" value="1"/>
</dbReference>
<dbReference type="CDD" id="cd00268">
    <property type="entry name" value="DEADc"/>
    <property type="match status" value="1"/>
</dbReference>
<sequence>MAFEHLELDPALLEAVSELGFKKPTAIQSQAIPAAMDGHDLLAMSPTGTGKTAAFLLPALQHLLDYPKKRKEPPRVLVLTPTRELALQVEADAKALAGKTPIGIGSVIGGVDYKVHGKALGGEVDLIVATPGRLVEYIERGLFDCIAVEILVLDEADRMLEMGFQKDMELILEKCEQRRQTLLFSATLEGHNLEQFAEKALTDPVELSADPSRRERKKIHQWAYYCDDKTHKFKLLLALLKDPEAEKVLIFVKTRDKLAELRDQLAGQKVPCVWLQGEMPQEKRNNAVARFKSGQVPVLLATDVAARGLHIDDISHVINYDMPRTADIYIHRIGRTGRAGAKGTAINLIEAHDLPMLRRVERYQSDPIKVRVVDELRPKSKFKEPVKKKKDKTLKPSAKKALAKKKAKKEGKQVERKKLRHRDTKNKGAPRGSEARQRSDEARGKTGEE</sequence>
<evidence type="ECO:0000259" key="8">
    <source>
        <dbReference type="PROSITE" id="PS51192"/>
    </source>
</evidence>
<dbReference type="InterPro" id="IPR044742">
    <property type="entry name" value="DEAD/DEAH_RhlB"/>
</dbReference>
<feature type="domain" description="Helicase C-terminal" evidence="9">
    <location>
        <begin position="232"/>
        <end position="379"/>
    </location>
</feature>
<dbReference type="InterPro" id="IPR001650">
    <property type="entry name" value="Helicase_C-like"/>
</dbReference>
<dbReference type="GO" id="GO:0003724">
    <property type="term" value="F:RNA helicase activity"/>
    <property type="evidence" value="ECO:0007669"/>
    <property type="project" value="UniProtKB-UniRule"/>
</dbReference>
<dbReference type="PANTHER" id="PTHR47959">
    <property type="entry name" value="ATP-DEPENDENT RNA HELICASE RHLE-RELATED"/>
    <property type="match status" value="1"/>
</dbReference>
<dbReference type="PROSITE" id="PS51192">
    <property type="entry name" value="HELICASE_ATP_BIND_1"/>
    <property type="match status" value="1"/>
</dbReference>
<dbReference type="PANTHER" id="PTHR47959:SF3">
    <property type="entry name" value="ATP-DEPENDENT RNA HELICASE SRMB"/>
    <property type="match status" value="1"/>
</dbReference>
<protein>
    <recommendedName>
        <fullName evidence="5">ATP-dependent RNA helicase SrmB</fullName>
        <ecNumber evidence="5">3.6.4.13</ecNumber>
    </recommendedName>
</protein>
<proteinExistence type="inferred from homology"/>
<dbReference type="InterPro" id="IPR000629">
    <property type="entry name" value="RNA-helicase_DEAD-box_CS"/>
</dbReference>
<evidence type="ECO:0000256" key="1">
    <source>
        <dbReference type="ARBA" id="ARBA00022741"/>
    </source>
</evidence>
<dbReference type="EC" id="3.6.4.13" evidence="5"/>
<dbReference type="InterPro" id="IPR027417">
    <property type="entry name" value="P-loop_NTPase"/>
</dbReference>
<dbReference type="InterPro" id="IPR014001">
    <property type="entry name" value="Helicase_ATP-bd"/>
</dbReference>
<gene>
    <name evidence="5" type="primary">srmB</name>
    <name evidence="11" type="ORF">EDC28_10166</name>
</gene>
<dbReference type="Pfam" id="PF00270">
    <property type="entry name" value="DEAD"/>
    <property type="match status" value="1"/>
</dbReference>
<dbReference type="PROSITE" id="PS00039">
    <property type="entry name" value="DEAD_ATP_HELICASE"/>
    <property type="match status" value="1"/>
</dbReference>
<name>A0A3N1PUF5_9GAMM</name>
<dbReference type="NCBIfam" id="NF008394">
    <property type="entry name" value="PRK11192.1"/>
    <property type="match status" value="1"/>
</dbReference>
<feature type="compositionally biased region" description="Basic residues" evidence="7">
    <location>
        <begin position="386"/>
        <end position="409"/>
    </location>
</feature>
<evidence type="ECO:0000256" key="4">
    <source>
        <dbReference type="ARBA" id="ARBA00022840"/>
    </source>
</evidence>
<feature type="region of interest" description="Disordered" evidence="7">
    <location>
        <begin position="381"/>
        <end position="449"/>
    </location>
</feature>
<evidence type="ECO:0000256" key="5">
    <source>
        <dbReference type="HAMAP-Rule" id="MF_00967"/>
    </source>
</evidence>
<dbReference type="GO" id="GO:0005524">
    <property type="term" value="F:ATP binding"/>
    <property type="evidence" value="ECO:0007669"/>
    <property type="project" value="UniProtKB-UniRule"/>
</dbReference>
<evidence type="ECO:0000256" key="2">
    <source>
        <dbReference type="ARBA" id="ARBA00022801"/>
    </source>
</evidence>
<dbReference type="SMART" id="SM00487">
    <property type="entry name" value="DEXDc"/>
    <property type="match status" value="1"/>
</dbReference>
<comment type="function">
    <text evidence="5">DEAD-box RNA helicase involved in the assembly of the 50S ribosomal subunit at low temperature. Exhibits RNA-stimulated ATP hydrolysis and RNA unwinding activity.</text>
</comment>
<comment type="catalytic activity">
    <reaction evidence="5">
        <text>ATP + H2O = ADP + phosphate + H(+)</text>
        <dbReference type="Rhea" id="RHEA:13065"/>
        <dbReference type="ChEBI" id="CHEBI:15377"/>
        <dbReference type="ChEBI" id="CHEBI:15378"/>
        <dbReference type="ChEBI" id="CHEBI:30616"/>
        <dbReference type="ChEBI" id="CHEBI:43474"/>
        <dbReference type="ChEBI" id="CHEBI:456216"/>
        <dbReference type="EC" id="3.6.4.13"/>
    </reaction>
</comment>
<comment type="subunit">
    <text evidence="5">Interacts with the 50S ribosomal subunit.</text>
</comment>
<keyword evidence="4 5" id="KW-0067">ATP-binding</keyword>
<keyword evidence="5" id="KW-0963">Cytoplasm</keyword>
<dbReference type="STRING" id="584787.GCA_001247655_01657"/>
<comment type="subcellular location">
    <subcellularLocation>
        <location evidence="5">Cytoplasm</location>
    </subcellularLocation>
</comment>
<comment type="similarity">
    <text evidence="5">Belongs to the DEAD box helicase family. SrmB subfamily.</text>
</comment>
<evidence type="ECO:0000256" key="7">
    <source>
        <dbReference type="SAM" id="MobiDB-lite"/>
    </source>
</evidence>
<keyword evidence="5" id="KW-0690">Ribosome biogenesis</keyword>
<evidence type="ECO:0000256" key="6">
    <source>
        <dbReference type="PROSITE-ProRule" id="PRU00552"/>
    </source>
</evidence>
<dbReference type="SUPFAM" id="SSF52540">
    <property type="entry name" value="P-loop containing nucleoside triphosphate hydrolases"/>
    <property type="match status" value="1"/>
</dbReference>
<keyword evidence="12" id="KW-1185">Reference proteome</keyword>
<feature type="domain" description="DEAD-box RNA helicase Q" evidence="10">
    <location>
        <begin position="1"/>
        <end position="29"/>
    </location>
</feature>
<dbReference type="SMART" id="SM00490">
    <property type="entry name" value="HELICc"/>
    <property type="match status" value="1"/>
</dbReference>
<dbReference type="GO" id="GO:0016887">
    <property type="term" value="F:ATP hydrolysis activity"/>
    <property type="evidence" value="ECO:0007669"/>
    <property type="project" value="RHEA"/>
</dbReference>
<evidence type="ECO:0000259" key="9">
    <source>
        <dbReference type="PROSITE" id="PS51194"/>
    </source>
</evidence>
<dbReference type="GO" id="GO:0005829">
    <property type="term" value="C:cytosol"/>
    <property type="evidence" value="ECO:0007669"/>
    <property type="project" value="TreeGrafter"/>
</dbReference>
<keyword evidence="2 5" id="KW-0378">Hydrolase</keyword>
<dbReference type="InterPro" id="IPR011545">
    <property type="entry name" value="DEAD/DEAH_box_helicase_dom"/>
</dbReference>
<dbReference type="PROSITE" id="PS51195">
    <property type="entry name" value="Q_MOTIF"/>
    <property type="match status" value="1"/>
</dbReference>
<reference evidence="11 12" key="1">
    <citation type="submission" date="2018-11" db="EMBL/GenBank/DDBJ databases">
        <title>Genomic Encyclopedia of Type Strains, Phase IV (KMG-IV): sequencing the most valuable type-strain genomes for metagenomic binning, comparative biology and taxonomic classification.</title>
        <authorList>
            <person name="Goeker M."/>
        </authorList>
    </citation>
    <scope>NUCLEOTIDE SEQUENCE [LARGE SCALE GENOMIC DNA]</scope>
    <source>
        <strain evidence="11 12">DSM 21945</strain>
    </source>
</reference>
<dbReference type="PROSITE" id="PS51194">
    <property type="entry name" value="HELICASE_CTER"/>
    <property type="match status" value="1"/>
</dbReference>
<dbReference type="GO" id="GO:0000027">
    <property type="term" value="P:ribosomal large subunit assembly"/>
    <property type="evidence" value="ECO:0007669"/>
    <property type="project" value="UniProtKB-UniRule"/>
</dbReference>
<dbReference type="GO" id="GO:0003676">
    <property type="term" value="F:nucleic acid binding"/>
    <property type="evidence" value="ECO:0007669"/>
    <property type="project" value="InterPro"/>
</dbReference>
<accession>A0A3N1PUF5</accession>
<keyword evidence="3 5" id="KW-0347">Helicase</keyword>
<dbReference type="AlphaFoldDB" id="A0A3N1PUF5"/>
<evidence type="ECO:0000313" key="11">
    <source>
        <dbReference type="EMBL" id="ROQ30380.1"/>
    </source>
</evidence>
<keyword evidence="1 5" id="KW-0547">Nucleotide-binding</keyword>
<dbReference type="InterPro" id="IPR050079">
    <property type="entry name" value="DEAD_box_RNA_helicase"/>
</dbReference>
<dbReference type="InterPro" id="IPR014014">
    <property type="entry name" value="RNA_helicase_DEAD_Q_motif"/>
</dbReference>
<feature type="compositionally biased region" description="Basic and acidic residues" evidence="7">
    <location>
        <begin position="433"/>
        <end position="449"/>
    </location>
</feature>
<dbReference type="RefSeq" id="WP_123420292.1">
    <property type="nucleotide sequence ID" value="NZ_RJUL01000001.1"/>
</dbReference>
<dbReference type="InterPro" id="IPR028621">
    <property type="entry name" value="DEAD_helicase_SrmB"/>
</dbReference>
<evidence type="ECO:0000259" key="10">
    <source>
        <dbReference type="PROSITE" id="PS51195"/>
    </source>
</evidence>